<evidence type="ECO:0000313" key="1">
    <source>
        <dbReference type="EMBL" id="KIO22588.1"/>
    </source>
</evidence>
<protein>
    <submittedName>
        <fullName evidence="1">Uncharacterized protein</fullName>
    </submittedName>
</protein>
<dbReference type="HOGENOM" id="CLU_2711834_0_0_1"/>
<dbReference type="OrthoDB" id="10515359at2759"/>
<evidence type="ECO:0000313" key="2">
    <source>
        <dbReference type="Proteomes" id="UP000054248"/>
    </source>
</evidence>
<dbReference type="Proteomes" id="UP000054248">
    <property type="component" value="Unassembled WGS sequence"/>
</dbReference>
<feature type="non-terminal residue" evidence="1">
    <location>
        <position position="1"/>
    </location>
</feature>
<organism evidence="1 2">
    <name type="scientific">Tulasnella calospora MUT 4182</name>
    <dbReference type="NCBI Taxonomy" id="1051891"/>
    <lineage>
        <taxon>Eukaryota</taxon>
        <taxon>Fungi</taxon>
        <taxon>Dikarya</taxon>
        <taxon>Basidiomycota</taxon>
        <taxon>Agaricomycotina</taxon>
        <taxon>Agaricomycetes</taxon>
        <taxon>Cantharellales</taxon>
        <taxon>Tulasnellaceae</taxon>
        <taxon>Tulasnella</taxon>
    </lineage>
</organism>
<accession>A0A0C3KMI6</accession>
<proteinExistence type="predicted"/>
<reference evidence="2" key="2">
    <citation type="submission" date="2015-01" db="EMBL/GenBank/DDBJ databases">
        <title>Evolutionary Origins and Diversification of the Mycorrhizal Mutualists.</title>
        <authorList>
            <consortium name="DOE Joint Genome Institute"/>
            <consortium name="Mycorrhizal Genomics Consortium"/>
            <person name="Kohler A."/>
            <person name="Kuo A."/>
            <person name="Nagy L.G."/>
            <person name="Floudas D."/>
            <person name="Copeland A."/>
            <person name="Barry K.W."/>
            <person name="Cichocki N."/>
            <person name="Veneault-Fourrey C."/>
            <person name="LaButti K."/>
            <person name="Lindquist E.A."/>
            <person name="Lipzen A."/>
            <person name="Lundell T."/>
            <person name="Morin E."/>
            <person name="Murat C."/>
            <person name="Riley R."/>
            <person name="Ohm R."/>
            <person name="Sun H."/>
            <person name="Tunlid A."/>
            <person name="Henrissat B."/>
            <person name="Grigoriev I.V."/>
            <person name="Hibbett D.S."/>
            <person name="Martin F."/>
        </authorList>
    </citation>
    <scope>NUCLEOTIDE SEQUENCE [LARGE SCALE GENOMIC DNA]</scope>
    <source>
        <strain evidence="2">MUT 4182</strain>
    </source>
</reference>
<dbReference type="AlphaFoldDB" id="A0A0C3KMI6"/>
<sequence>FVIVLDAFKEILLQNPHVEISIHHPINPACFSDSLPQHTPPYHHRTSPKLDCFFHCPLSKAFPLLYPYPFLSI</sequence>
<name>A0A0C3KMI6_9AGAM</name>
<dbReference type="EMBL" id="KN823106">
    <property type="protein sequence ID" value="KIO22588.1"/>
    <property type="molecule type" value="Genomic_DNA"/>
</dbReference>
<gene>
    <name evidence="1" type="ORF">M407DRAFT_79060</name>
</gene>
<keyword evidence="2" id="KW-1185">Reference proteome</keyword>
<reference evidence="1 2" key="1">
    <citation type="submission" date="2014-04" db="EMBL/GenBank/DDBJ databases">
        <authorList>
            <consortium name="DOE Joint Genome Institute"/>
            <person name="Kuo A."/>
            <person name="Girlanda M."/>
            <person name="Perotto S."/>
            <person name="Kohler A."/>
            <person name="Nagy L.G."/>
            <person name="Floudas D."/>
            <person name="Copeland A."/>
            <person name="Barry K.W."/>
            <person name="Cichocki N."/>
            <person name="Veneault-Fourrey C."/>
            <person name="LaButti K."/>
            <person name="Lindquist E.A."/>
            <person name="Lipzen A."/>
            <person name="Lundell T."/>
            <person name="Morin E."/>
            <person name="Murat C."/>
            <person name="Sun H."/>
            <person name="Tunlid A."/>
            <person name="Henrissat B."/>
            <person name="Grigoriev I.V."/>
            <person name="Hibbett D.S."/>
            <person name="Martin F."/>
            <person name="Nordberg H.P."/>
            <person name="Cantor M.N."/>
            <person name="Hua S.X."/>
        </authorList>
    </citation>
    <scope>NUCLEOTIDE SEQUENCE [LARGE SCALE GENOMIC DNA]</scope>
    <source>
        <strain evidence="1 2">MUT 4182</strain>
    </source>
</reference>